<dbReference type="Gene3D" id="3.40.140.10">
    <property type="entry name" value="Cytidine Deaminase, domain 2"/>
    <property type="match status" value="1"/>
</dbReference>
<dbReference type="Proteomes" id="UP000509704">
    <property type="component" value="Chromosome 7"/>
</dbReference>
<evidence type="ECO:0000313" key="2">
    <source>
        <dbReference type="Proteomes" id="UP000509704"/>
    </source>
</evidence>
<dbReference type="OrthoDB" id="4033014at2759"/>
<proteinExistence type="predicted"/>
<reference evidence="1 2" key="1">
    <citation type="submission" date="2020-07" db="EMBL/GenBank/DDBJ databases">
        <title>The yeast mating-type switching endonuclease HO is a domesticated member of an unorthodox homing genetic element family.</title>
        <authorList>
            <person name="Coughlan A.Y."/>
            <person name="Lombardi L."/>
            <person name="Braun-Galleani S."/>
            <person name="Martos A.R."/>
            <person name="Galeote V."/>
            <person name="Bigey F."/>
            <person name="Dequin S."/>
            <person name="Byrne K.P."/>
            <person name="Wolfe K.H."/>
        </authorList>
    </citation>
    <scope>NUCLEOTIDE SEQUENCE [LARGE SCALE GENOMIC DNA]</scope>
    <source>
        <strain evidence="1 2">NRRL Y-6702</strain>
    </source>
</reference>
<organism evidence="1 2">
    <name type="scientific">Zygotorulaspora mrakii</name>
    <name type="common">Zygosaccharomyces mrakii</name>
    <dbReference type="NCBI Taxonomy" id="42260"/>
    <lineage>
        <taxon>Eukaryota</taxon>
        <taxon>Fungi</taxon>
        <taxon>Dikarya</taxon>
        <taxon>Ascomycota</taxon>
        <taxon>Saccharomycotina</taxon>
        <taxon>Saccharomycetes</taxon>
        <taxon>Saccharomycetales</taxon>
        <taxon>Saccharomycetaceae</taxon>
        <taxon>Zygotorulaspora</taxon>
    </lineage>
</organism>
<gene>
    <name evidence="1" type="ORF">HG535_0G03420</name>
</gene>
<evidence type="ECO:0000313" key="1">
    <source>
        <dbReference type="EMBL" id="QLG74459.1"/>
    </source>
</evidence>
<dbReference type="RefSeq" id="XP_037146184.1">
    <property type="nucleotide sequence ID" value="XM_037290289.1"/>
</dbReference>
<dbReference type="AlphaFoldDB" id="A0A7H9B8Y5"/>
<protein>
    <submittedName>
        <fullName evidence="1">Uncharacterized protein</fullName>
    </submittedName>
</protein>
<sequence>MLNFLTVSIKVHKLVLLEANYHYELLSRDDNIRHAQCMLLFKGKTDEKTVLLMKSVLVPTNLDCEDSNNPRLQYDAEQLDRRISLICETNPELIPYGIMVLNEDLFDYANVIKKLHRDYHIQVLLYYQPQSDMNKRLNLKVYSIIEKNKKLCFERADYQLENTEIQIDDGTSSIRQDSSEEGGRIGEETRFVQRLIEEINRMINYLEGPDNANPEVIRHISLLVSQLRKGATEDIEGETMDKECEINALNIMSEQWEMSSL</sequence>
<accession>A0A7H9B8Y5</accession>
<dbReference type="GeneID" id="59238242"/>
<dbReference type="EMBL" id="CP058610">
    <property type="protein sequence ID" value="QLG74459.1"/>
    <property type="molecule type" value="Genomic_DNA"/>
</dbReference>
<dbReference type="KEGG" id="zmk:HG535_0G03420"/>
<name>A0A7H9B8Y5_ZYGMR</name>
<keyword evidence="2" id="KW-1185">Reference proteome</keyword>